<evidence type="ECO:0000313" key="8">
    <source>
        <dbReference type="EMBL" id="GMI17764.1"/>
    </source>
</evidence>
<dbReference type="Gene3D" id="1.25.40.10">
    <property type="entry name" value="Tetratricopeptide repeat domain"/>
    <property type="match status" value="4"/>
</dbReference>
<dbReference type="InterPro" id="IPR055358">
    <property type="entry name" value="CHCR"/>
</dbReference>
<dbReference type="GO" id="GO:0030132">
    <property type="term" value="C:clathrin coat of coated pit"/>
    <property type="evidence" value="ECO:0007669"/>
    <property type="project" value="InterPro"/>
</dbReference>
<feature type="repeat" description="CHCR" evidence="7">
    <location>
        <begin position="1298"/>
        <end position="1443"/>
    </location>
</feature>
<proteinExistence type="inferred from homology"/>
<evidence type="ECO:0000256" key="4">
    <source>
        <dbReference type="ARBA" id="ARBA00023176"/>
    </source>
</evidence>
<organism evidence="8 9">
    <name type="scientific">Triparma laevis f. longispina</name>
    <dbReference type="NCBI Taxonomy" id="1714387"/>
    <lineage>
        <taxon>Eukaryota</taxon>
        <taxon>Sar</taxon>
        <taxon>Stramenopiles</taxon>
        <taxon>Ochrophyta</taxon>
        <taxon>Bolidophyceae</taxon>
        <taxon>Parmales</taxon>
        <taxon>Triparmaceae</taxon>
        <taxon>Triparma</taxon>
    </lineage>
</organism>
<dbReference type="GO" id="GO:0005198">
    <property type="term" value="F:structural molecule activity"/>
    <property type="evidence" value="ECO:0007669"/>
    <property type="project" value="InterPro"/>
</dbReference>
<dbReference type="PANTHER" id="PTHR10292:SF1">
    <property type="entry name" value="CLATHRIN HEAVY CHAIN"/>
    <property type="match status" value="1"/>
</dbReference>
<dbReference type="GO" id="GO:0071439">
    <property type="term" value="C:clathrin complex"/>
    <property type="evidence" value="ECO:0007669"/>
    <property type="project" value="InterPro"/>
</dbReference>
<name>A0A9W7L068_9STRA</name>
<dbReference type="EMBL" id="BRXW01000305">
    <property type="protein sequence ID" value="GMI17764.1"/>
    <property type="molecule type" value="Genomic_DNA"/>
</dbReference>
<dbReference type="Pfam" id="PF13838">
    <property type="entry name" value="Clathrin_H_link"/>
    <property type="match status" value="1"/>
</dbReference>
<evidence type="ECO:0000256" key="3">
    <source>
        <dbReference type="ARBA" id="ARBA00023136"/>
    </source>
</evidence>
<feature type="repeat" description="CHCR" evidence="7">
    <location>
        <begin position="688"/>
        <end position="830"/>
    </location>
</feature>
<keyword evidence="4 6" id="KW-0168">Coated pit</keyword>
<evidence type="ECO:0000256" key="7">
    <source>
        <dbReference type="PROSITE-ProRule" id="PRU01006"/>
    </source>
</evidence>
<evidence type="ECO:0000256" key="1">
    <source>
        <dbReference type="ARBA" id="ARBA00009535"/>
    </source>
</evidence>
<feature type="repeat" description="CHCR" evidence="7">
    <location>
        <begin position="988"/>
        <end position="1148"/>
    </location>
</feature>
<dbReference type="SUPFAM" id="SSF50989">
    <property type="entry name" value="Clathrin heavy-chain terminal domain"/>
    <property type="match status" value="1"/>
</dbReference>
<gene>
    <name evidence="8" type="ORF">TrLO_g3264</name>
</gene>
<feature type="repeat" description="CHCR" evidence="7">
    <location>
        <begin position="1152"/>
        <end position="1293"/>
    </location>
</feature>
<comment type="subcellular location">
    <subcellularLocation>
        <location evidence="6">Cytoplasmic vesicle membrane</location>
        <topology evidence="6">Peripheral membrane protein</topology>
        <orientation evidence="6">Cytoplasmic side</orientation>
    </subcellularLocation>
    <subcellularLocation>
        <location evidence="6">Membrane</location>
        <location evidence="6">Coated pit</location>
        <topology evidence="6">Peripheral membrane protein</topology>
        <orientation evidence="6">Cytoplasmic side</orientation>
    </subcellularLocation>
</comment>
<dbReference type="Gene3D" id="2.130.10.110">
    <property type="entry name" value="Clathrin heavy-chain terminal domain"/>
    <property type="match status" value="1"/>
</dbReference>
<dbReference type="Proteomes" id="UP001165122">
    <property type="component" value="Unassembled WGS sequence"/>
</dbReference>
<evidence type="ECO:0000256" key="2">
    <source>
        <dbReference type="ARBA" id="ARBA00022737"/>
    </source>
</evidence>
<dbReference type="Gene3D" id="1.25.40.730">
    <property type="match status" value="1"/>
</dbReference>
<dbReference type="GO" id="GO:0006886">
    <property type="term" value="P:intracellular protein transport"/>
    <property type="evidence" value="ECO:0007669"/>
    <property type="project" value="UniProtKB-UniRule"/>
</dbReference>
<feature type="repeat" description="CHCR" evidence="7">
    <location>
        <begin position="835"/>
        <end position="976"/>
    </location>
</feature>
<dbReference type="InterPro" id="IPR000547">
    <property type="entry name" value="Clathrin_H-chain/VPS_repeat"/>
</dbReference>
<dbReference type="InterPro" id="IPR016024">
    <property type="entry name" value="ARM-type_fold"/>
</dbReference>
<evidence type="ECO:0000256" key="6">
    <source>
        <dbReference type="PIRNR" id="PIRNR002290"/>
    </source>
</evidence>
<dbReference type="PANTHER" id="PTHR10292">
    <property type="entry name" value="CLATHRIN HEAVY CHAIN RELATED"/>
    <property type="match status" value="1"/>
</dbReference>
<dbReference type="GO" id="GO:0006898">
    <property type="term" value="P:receptor-mediated endocytosis"/>
    <property type="evidence" value="ECO:0007669"/>
    <property type="project" value="TreeGrafter"/>
</dbReference>
<dbReference type="FunFam" id="1.25.40.10:FF:000001">
    <property type="entry name" value="Clathrin heavy chain"/>
    <property type="match status" value="1"/>
</dbReference>
<accession>A0A9W7L068</accession>
<evidence type="ECO:0000256" key="5">
    <source>
        <dbReference type="ARBA" id="ARBA00023329"/>
    </source>
</evidence>
<comment type="caution">
    <text evidence="8">The sequence shown here is derived from an EMBL/GenBank/DDBJ whole genome shotgun (WGS) entry which is preliminary data.</text>
</comment>
<feature type="repeat" description="CHCR" evidence="7">
    <location>
        <begin position="539"/>
        <end position="686"/>
    </location>
</feature>
<dbReference type="SMART" id="SM00299">
    <property type="entry name" value="CLH"/>
    <property type="match status" value="7"/>
</dbReference>
<dbReference type="PIRSF" id="PIRSF002290">
    <property type="entry name" value="Clathrin_H_chain"/>
    <property type="match status" value="1"/>
</dbReference>
<dbReference type="GO" id="GO:0032051">
    <property type="term" value="F:clathrin light chain binding"/>
    <property type="evidence" value="ECO:0007669"/>
    <property type="project" value="InterPro"/>
</dbReference>
<protein>
    <recommendedName>
        <fullName evidence="6">Clathrin heavy chain</fullName>
    </recommendedName>
</protein>
<keyword evidence="9" id="KW-1185">Reference proteome</keyword>
<comment type="function">
    <text evidence="6">Clathrin is the major protein of the polyhedral coat of coated pits and vesicles.</text>
</comment>
<dbReference type="Pfam" id="PF00637">
    <property type="entry name" value="Clathrin"/>
    <property type="match status" value="7"/>
</dbReference>
<dbReference type="InterPro" id="IPR016025">
    <property type="entry name" value="Clathrin_H-chain_N"/>
</dbReference>
<comment type="similarity">
    <text evidence="1 6">Belongs to the clathrin heavy chain family.</text>
</comment>
<dbReference type="InterPro" id="IPR016341">
    <property type="entry name" value="Clathrin_heavy_chain"/>
</dbReference>
<dbReference type="OrthoDB" id="2113814at2759"/>
<dbReference type="GO" id="GO:0030130">
    <property type="term" value="C:clathrin coat of trans-Golgi network vesicle"/>
    <property type="evidence" value="ECO:0007669"/>
    <property type="project" value="InterPro"/>
</dbReference>
<reference evidence="9" key="1">
    <citation type="journal article" date="2023" name="Commun. Biol.">
        <title>Genome analysis of Parmales, the sister group of diatoms, reveals the evolutionary specialization of diatoms from phago-mixotrophs to photoautotrophs.</title>
        <authorList>
            <person name="Ban H."/>
            <person name="Sato S."/>
            <person name="Yoshikawa S."/>
            <person name="Yamada K."/>
            <person name="Nakamura Y."/>
            <person name="Ichinomiya M."/>
            <person name="Sato N."/>
            <person name="Blanc-Mathieu R."/>
            <person name="Endo H."/>
            <person name="Kuwata A."/>
            <person name="Ogata H."/>
        </authorList>
    </citation>
    <scope>NUCLEOTIDE SEQUENCE [LARGE SCALE GENOMIC DNA]</scope>
    <source>
        <strain evidence="9">NIES 3700</strain>
    </source>
</reference>
<dbReference type="FunFam" id="1.25.40.10:FF:000002">
    <property type="entry name" value="Clathrin heavy chain"/>
    <property type="match status" value="1"/>
</dbReference>
<feature type="repeat" description="CHCR" evidence="7">
    <location>
        <begin position="1446"/>
        <end position="1591"/>
    </location>
</feature>
<dbReference type="SUPFAM" id="SSF48371">
    <property type="entry name" value="ARM repeat"/>
    <property type="match status" value="5"/>
</dbReference>
<evidence type="ECO:0000313" key="9">
    <source>
        <dbReference type="Proteomes" id="UP001165122"/>
    </source>
</evidence>
<dbReference type="PROSITE" id="PS50236">
    <property type="entry name" value="CHCR"/>
    <property type="match status" value="7"/>
</dbReference>
<dbReference type="InterPro" id="IPR011990">
    <property type="entry name" value="TPR-like_helical_dom_sf"/>
</dbReference>
<keyword evidence="3 6" id="KW-0472">Membrane</keyword>
<keyword evidence="2" id="KW-0677">Repeat</keyword>
<keyword evidence="5 6" id="KW-0968">Cytoplasmic vesicle</keyword>
<sequence length="1716" mass="189104">MSSVIHFSEVLNLTNLGINADCIKHDTCTMGGEDWIVAVESGSVTLVDLKKSGAITKRPIQADAALMNPTSPILALRSAQTLQIFNLSEKKKVGEHTLSSPLVHWRWVDGNTLALVTSSSVYHWEALSPKPSSPKKIFERHASLPPAMQILQYEVTGDGKWCLIGGIIAGEGGAINGAMQLYSTEKNVSQPLSGHAAAFTTLTNLPGRSDPASVLVFHQQTPGVSEQKLYVMEVGRDPALGPAFKLQPTVIPVPQDAGRDFMVSLTIDTPNSIAYLISKMGYVYLFDLHTGKALYRARISQETIFSTVSTENGAIIGLTARKGQLLSISLNKATIVGYIQATLRDTPLAMSLAGRLSLPGAEHLYEAELERLLASGQVAEAAKVVAKSGGSLRTPATIQRFQAIPAQPGQPQPVFVYFSALLEEVQLNEAESLELARPVIAQNRPQLLERWLKEEKLTSSEALGDILMAVDVGLALSVYLRAKIHAKAVQCFAQRGEFAKIPAYVKQVEYTMDFQALLNQLVFSNPVGGLEFAKALATPAEGPPLIDLQAAAESFLSANRIQEATSFLLEALKDNLPEHAYLQTKLLEINLIGGAPQVADAILANKIFDKFDRAHVAKMCERAGLWQRAAENFDEIADIKRVFKNAHAMEPTFIVGFFANLSADDAILLLKDLMSRGGAHVQVVVEICKTYHAELGADALIGVFETFKATEGLYYFLAAIVNFSENPQVHFKYIQAAAQLGQFKECERVCRDSTIYDPVVVKEYLKGAKLVDPRPLIHVCDRHDFVEELAEYLYSNGLIQYVEIYVTKVSPAKTPQVVGKLLELDANEDLIKKILMSVGGACPVDEMVEIAETRNRLRLLQSWLENRVATGSTEPATHNGLGKIYLSQNIEPRQFLENNMFYEPAVLGKFCEGLDPSLAFAAYQKANGDCDDQLIRITASHSLYRELARYCVSRMDAGLWEKVLKREEDGTESVECRSLIDQVVEWALPESSNADEVSATVKAFLAAELPGELINLLERIVLQGSEFSENSNLQNLLILTAIRAEPTKVAEYIDRLDHFDGPAIAKIAASEEHELFEEAFSIYVKFSKSDFNDDKDQMEELQLSAIGILVDNLKELDRAKTFAERVNLSPVWSKLGNAQLDEQLASEAIASFLSAQDPAEYLKVCEAANEAELWSDLIPYLEMARESIKENGLDSELIWALSKTGEMAQLETFVNGPNCANIQHVGDRLFSEGLFTPAKLLFASNNNNAKLALCHINLAEFRDAVTAAGKANSVATWKAVCWACIAAQEFKLAGSCGLKIIVHPDHLDELVGVYETAGHYEELLQLMENGLGLEGAHSGIFTEMGILFSRHNPKRLMDHLKTFISKMNVTKTIKACERARLWTEAVFCYQKDGQPDAAVKTMMEHSISFDHELFLTLIVSVRNSDLLYKAVSFYLSYEPMLLEKLLASVMESIDHTRCVRLLRNAGDHALFLAKPYLKAAQPVNNSAVNQAINSLYLEDEDYECLRDSIDAFDNFDQIALAVEVESHELLEFRRIAAYLYRKNKRYVQSISLSKDDKMFKDAIDTAAESGKGEVVEELLTYFCKFSEKECFCACLYTCFDLVSPDVAIELGWRNGYVDYIMPFVVQWVKNASVDMADIKKKLEAPKETDEMAAGYGMGVNGFGNGLMLTNGPAVGFEAQNGHGGVMPPVGVGGMPMGVTGIVNGGMSMGMPGMQQY</sequence>